<feature type="compositionally biased region" description="Polar residues" evidence="1">
    <location>
        <begin position="130"/>
        <end position="142"/>
    </location>
</feature>
<accession>A0ABR8D0X3</accession>
<dbReference type="InterPro" id="IPR052905">
    <property type="entry name" value="LD-transpeptidase_YkuD-like"/>
</dbReference>
<dbReference type="RefSeq" id="WP_190470282.1">
    <property type="nucleotide sequence ID" value="NZ_JACJSG010000010.1"/>
</dbReference>
<feature type="compositionally biased region" description="Low complexity" evidence="1">
    <location>
        <begin position="143"/>
        <end position="219"/>
    </location>
</feature>
<dbReference type="Gene3D" id="1.10.101.10">
    <property type="entry name" value="PGBD-like superfamily/PGBD"/>
    <property type="match status" value="4"/>
</dbReference>
<comment type="caution">
    <text evidence="3">The sequence shown here is derived from an EMBL/GenBank/DDBJ whole genome shotgun (WGS) entry which is preliminary data.</text>
</comment>
<reference evidence="3 4" key="1">
    <citation type="journal article" date="2020" name="ISME J.">
        <title>Comparative genomics reveals insights into cyanobacterial evolution and habitat adaptation.</title>
        <authorList>
            <person name="Chen M.Y."/>
            <person name="Teng W.K."/>
            <person name="Zhao L."/>
            <person name="Hu C.X."/>
            <person name="Zhou Y.K."/>
            <person name="Han B.P."/>
            <person name="Song L.R."/>
            <person name="Shu W.S."/>
        </authorList>
    </citation>
    <scope>NUCLEOTIDE SEQUENCE [LARGE SCALE GENOMIC DNA]</scope>
    <source>
        <strain evidence="3 4">FACHB-119</strain>
    </source>
</reference>
<feature type="domain" description="Peptidoglycan binding-like" evidence="2">
    <location>
        <begin position="329"/>
        <end position="385"/>
    </location>
</feature>
<keyword evidence="4" id="KW-1185">Reference proteome</keyword>
<dbReference type="EMBL" id="JACJSG010000010">
    <property type="protein sequence ID" value="MBD2500777.1"/>
    <property type="molecule type" value="Genomic_DNA"/>
</dbReference>
<feature type="region of interest" description="Disordered" evidence="1">
    <location>
        <begin position="130"/>
        <end position="219"/>
    </location>
</feature>
<feature type="domain" description="Peptidoglycan binding-like" evidence="2">
    <location>
        <begin position="249"/>
        <end position="304"/>
    </location>
</feature>
<evidence type="ECO:0000313" key="4">
    <source>
        <dbReference type="Proteomes" id="UP000661112"/>
    </source>
</evidence>
<dbReference type="InterPro" id="IPR036365">
    <property type="entry name" value="PGBD-like_sf"/>
</dbReference>
<gene>
    <name evidence="3" type="ORF">H6G83_09155</name>
</gene>
<dbReference type="PANTHER" id="PTHR41533">
    <property type="entry name" value="L,D-TRANSPEPTIDASE HI_1667-RELATED"/>
    <property type="match status" value="1"/>
</dbReference>
<dbReference type="PANTHER" id="PTHR41533:SF1">
    <property type="entry name" value="L,D-TRANSPEPTIDASE YCBB-RELATED"/>
    <property type="match status" value="1"/>
</dbReference>
<dbReference type="SUPFAM" id="SSF47090">
    <property type="entry name" value="PGBD-like"/>
    <property type="match status" value="4"/>
</dbReference>
<evidence type="ECO:0000259" key="2">
    <source>
        <dbReference type="Pfam" id="PF01471"/>
    </source>
</evidence>
<feature type="domain" description="Peptidoglycan binding-like" evidence="2">
    <location>
        <begin position="398"/>
        <end position="438"/>
    </location>
</feature>
<feature type="domain" description="Peptidoglycan binding-like" evidence="2">
    <location>
        <begin position="71"/>
        <end position="127"/>
    </location>
</feature>
<organism evidence="3 4">
    <name type="scientific">Anabaena azotica FACHB-119</name>
    <dbReference type="NCBI Taxonomy" id="947527"/>
    <lineage>
        <taxon>Bacteria</taxon>
        <taxon>Bacillati</taxon>
        <taxon>Cyanobacteriota</taxon>
        <taxon>Cyanophyceae</taxon>
        <taxon>Nostocales</taxon>
        <taxon>Nostocaceae</taxon>
        <taxon>Anabaena</taxon>
        <taxon>Anabaena azotica</taxon>
    </lineage>
</organism>
<dbReference type="Proteomes" id="UP000661112">
    <property type="component" value="Unassembled WGS sequence"/>
</dbReference>
<dbReference type="InterPro" id="IPR002477">
    <property type="entry name" value="Peptidoglycan-bd-like"/>
</dbReference>
<dbReference type="InterPro" id="IPR036366">
    <property type="entry name" value="PGBDSf"/>
</dbReference>
<protein>
    <submittedName>
        <fullName evidence="3">Peptidoglycan-binding protein</fullName>
    </submittedName>
</protein>
<sequence length="447" mass="48692">MDNLAYLQLAFAYEDGEPSDLVSLSYLLNKAATPDWKRLSSRAWKHMLPLALTLSILSSVSSAWALERGDQGPSVRNLQQKLQQAGFYQAPVTQVYDSTTEQAIRQFQEAAGLPVDGVASASTIEKLNQWRSSPVANQTQQFTTASTPTRSNTTTAANTQTRSNNTTAANSQTRRNNTTAASTQTRSNNTTAANSQTRRNNTTAANTQTRSNNTTAANTQTRTNNTTATVNAATNKRRSPNYLVKGDEGEDVRSLQQRLRVAGFYYGNATGIFGPITEEAVKRFQTAYKLDADGIVGPATLSKLPPEGIGGENPPQRTTAKDTLTVGDRGEAVRVLQEQLIKAGYLQGQPNGYFGPYTAEAVKRFQAANYLAASGIAGPTTRARLYSLVNKTPKSDFNVLEIQRRLQARGFYKGQLNGLMADDTRKAIKQAQEFYGISLTDVRSGNF</sequence>
<feature type="region of interest" description="Disordered" evidence="1">
    <location>
        <begin position="301"/>
        <end position="322"/>
    </location>
</feature>
<evidence type="ECO:0000313" key="3">
    <source>
        <dbReference type="EMBL" id="MBD2500777.1"/>
    </source>
</evidence>
<name>A0ABR8D0X3_9NOST</name>
<dbReference type="Pfam" id="PF01471">
    <property type="entry name" value="PG_binding_1"/>
    <property type="match status" value="4"/>
</dbReference>
<proteinExistence type="predicted"/>
<evidence type="ECO:0000256" key="1">
    <source>
        <dbReference type="SAM" id="MobiDB-lite"/>
    </source>
</evidence>